<organism evidence="11 12">
    <name type="scientific">Trichomonas vaginalis (strain ATCC PRA-98 / G3)</name>
    <dbReference type="NCBI Taxonomy" id="412133"/>
    <lineage>
        <taxon>Eukaryota</taxon>
        <taxon>Metamonada</taxon>
        <taxon>Parabasalia</taxon>
        <taxon>Trichomonadida</taxon>
        <taxon>Trichomonadidae</taxon>
        <taxon>Trichomonas</taxon>
    </lineage>
</organism>
<dbReference type="STRING" id="5722.A2FBL7"/>
<dbReference type="SMR" id="A2FBL7"/>
<dbReference type="InParanoid" id="A2FBL7"/>
<evidence type="ECO:0000256" key="7">
    <source>
        <dbReference type="ARBA" id="ARBA00023034"/>
    </source>
</evidence>
<evidence type="ECO:0000313" key="11">
    <source>
        <dbReference type="EMBL" id="EAX97703.1"/>
    </source>
</evidence>
<keyword evidence="6 10" id="KW-1133">Transmembrane helix</keyword>
<keyword evidence="4 10" id="KW-0812">Transmembrane</keyword>
<evidence type="ECO:0000313" key="12">
    <source>
        <dbReference type="Proteomes" id="UP000001542"/>
    </source>
</evidence>
<keyword evidence="5" id="KW-0653">Protein transport</keyword>
<evidence type="ECO:0000256" key="4">
    <source>
        <dbReference type="ARBA" id="ARBA00022692"/>
    </source>
</evidence>
<dbReference type="VEuPathDB" id="TrichDB:TVAG_280040"/>
<dbReference type="GO" id="GO:0006888">
    <property type="term" value="P:endoplasmic reticulum to Golgi vesicle-mediated transport"/>
    <property type="evidence" value="ECO:0007669"/>
    <property type="project" value="InterPro"/>
</dbReference>
<accession>A2FBL7</accession>
<proteinExistence type="inferred from homology"/>
<dbReference type="PANTHER" id="PTHR21094:SF2">
    <property type="entry name" value="GOLGI SNAP RECEPTOR COMPLEX MEMBER 1"/>
    <property type="match status" value="1"/>
</dbReference>
<comment type="subcellular location">
    <subcellularLocation>
        <location evidence="1">Golgi apparatus membrane</location>
        <topology evidence="1">Single-pass type IV membrane protein</topology>
    </subcellularLocation>
</comment>
<sequence length="112" mass="12384">MYGKKPTALTNPNPTSGSDSKLDILSKENTSLMNSIKMVDDAIGIASESNVRMTEQMNSISVANDRLTTIIQGIPYIGELAQGIQVRRKRDRLVLGGLIGFLMFFIVWYLFG</sequence>
<gene>
    <name evidence="11" type="ORF">TVAG_280040</name>
</gene>
<evidence type="ECO:0000256" key="5">
    <source>
        <dbReference type="ARBA" id="ARBA00022927"/>
    </source>
</evidence>
<evidence type="ECO:0000256" key="8">
    <source>
        <dbReference type="ARBA" id="ARBA00023136"/>
    </source>
</evidence>
<evidence type="ECO:0000256" key="9">
    <source>
        <dbReference type="SAM" id="MobiDB-lite"/>
    </source>
</evidence>
<dbReference type="OrthoDB" id="422156at2759"/>
<protein>
    <submittedName>
        <fullName evidence="11">Uncharacterized protein</fullName>
    </submittedName>
</protein>
<evidence type="ECO:0000256" key="1">
    <source>
        <dbReference type="ARBA" id="ARBA00004409"/>
    </source>
</evidence>
<dbReference type="VEuPathDB" id="TrichDB:TVAGG3_0809080"/>
<keyword evidence="8 10" id="KW-0472">Membrane</keyword>
<evidence type="ECO:0000256" key="2">
    <source>
        <dbReference type="ARBA" id="ARBA00008473"/>
    </source>
</evidence>
<feature type="transmembrane region" description="Helical" evidence="10">
    <location>
        <begin position="93"/>
        <end position="111"/>
    </location>
</feature>
<keyword evidence="12" id="KW-1185">Reference proteome</keyword>
<feature type="region of interest" description="Disordered" evidence="9">
    <location>
        <begin position="1"/>
        <end position="21"/>
    </location>
</feature>
<dbReference type="RefSeq" id="XP_001310633.1">
    <property type="nucleotide sequence ID" value="XM_001310632.1"/>
</dbReference>
<name>A2FBL7_TRIV3</name>
<evidence type="ECO:0000256" key="10">
    <source>
        <dbReference type="SAM" id="Phobius"/>
    </source>
</evidence>
<dbReference type="GO" id="GO:0015031">
    <property type="term" value="P:protein transport"/>
    <property type="evidence" value="ECO:0007669"/>
    <property type="project" value="UniProtKB-KW"/>
</dbReference>
<dbReference type="FunCoup" id="A2FBL7">
    <property type="interactions" value="390"/>
</dbReference>
<dbReference type="Proteomes" id="UP000001542">
    <property type="component" value="Unassembled WGS sequence"/>
</dbReference>
<dbReference type="KEGG" id="tva:4755489"/>
<dbReference type="EMBL" id="DS113704">
    <property type="protein sequence ID" value="EAX97703.1"/>
    <property type="molecule type" value="Genomic_DNA"/>
</dbReference>
<evidence type="ECO:0000256" key="3">
    <source>
        <dbReference type="ARBA" id="ARBA00022448"/>
    </source>
</evidence>
<feature type="compositionally biased region" description="Polar residues" evidence="9">
    <location>
        <begin position="8"/>
        <end position="19"/>
    </location>
</feature>
<keyword evidence="3" id="KW-0813">Transport</keyword>
<keyword evidence="7" id="KW-0333">Golgi apparatus</keyword>
<dbReference type="GO" id="GO:0000139">
    <property type="term" value="C:Golgi membrane"/>
    <property type="evidence" value="ECO:0007669"/>
    <property type="project" value="UniProtKB-SubCell"/>
</dbReference>
<comment type="similarity">
    <text evidence="2">Belongs to the GOSR1 family.</text>
</comment>
<evidence type="ECO:0000256" key="6">
    <source>
        <dbReference type="ARBA" id="ARBA00022989"/>
    </source>
</evidence>
<reference evidence="11" key="2">
    <citation type="journal article" date="2007" name="Science">
        <title>Draft genome sequence of the sexually transmitted pathogen Trichomonas vaginalis.</title>
        <authorList>
            <person name="Carlton J.M."/>
            <person name="Hirt R.P."/>
            <person name="Silva J.C."/>
            <person name="Delcher A.L."/>
            <person name="Schatz M."/>
            <person name="Zhao Q."/>
            <person name="Wortman J.R."/>
            <person name="Bidwell S.L."/>
            <person name="Alsmark U.C.M."/>
            <person name="Besteiro S."/>
            <person name="Sicheritz-Ponten T."/>
            <person name="Noel C.J."/>
            <person name="Dacks J.B."/>
            <person name="Foster P.G."/>
            <person name="Simillion C."/>
            <person name="Van de Peer Y."/>
            <person name="Miranda-Saavedra D."/>
            <person name="Barton G.J."/>
            <person name="Westrop G.D."/>
            <person name="Mueller S."/>
            <person name="Dessi D."/>
            <person name="Fiori P.L."/>
            <person name="Ren Q."/>
            <person name="Paulsen I."/>
            <person name="Zhang H."/>
            <person name="Bastida-Corcuera F.D."/>
            <person name="Simoes-Barbosa A."/>
            <person name="Brown M.T."/>
            <person name="Hayes R.D."/>
            <person name="Mukherjee M."/>
            <person name="Okumura C.Y."/>
            <person name="Schneider R."/>
            <person name="Smith A.J."/>
            <person name="Vanacova S."/>
            <person name="Villalvazo M."/>
            <person name="Haas B.J."/>
            <person name="Pertea M."/>
            <person name="Feldblyum T.V."/>
            <person name="Utterback T.R."/>
            <person name="Shu C.L."/>
            <person name="Osoegawa K."/>
            <person name="de Jong P.J."/>
            <person name="Hrdy I."/>
            <person name="Horvathova L."/>
            <person name="Zubacova Z."/>
            <person name="Dolezal P."/>
            <person name="Malik S.B."/>
            <person name="Logsdon J.M. Jr."/>
            <person name="Henze K."/>
            <person name="Gupta A."/>
            <person name="Wang C.C."/>
            <person name="Dunne R.L."/>
            <person name="Upcroft J.A."/>
            <person name="Upcroft P."/>
            <person name="White O."/>
            <person name="Salzberg S.L."/>
            <person name="Tang P."/>
            <person name="Chiu C.-H."/>
            <person name="Lee Y.-S."/>
            <person name="Embley T.M."/>
            <person name="Coombs G.H."/>
            <person name="Mottram J.C."/>
            <person name="Tachezy J."/>
            <person name="Fraser-Liggett C.M."/>
            <person name="Johnson P.J."/>
        </authorList>
    </citation>
    <scope>NUCLEOTIDE SEQUENCE [LARGE SCALE GENOMIC DNA]</scope>
    <source>
        <strain evidence="11">G3</strain>
    </source>
</reference>
<dbReference type="AlphaFoldDB" id="A2FBL7"/>
<reference evidence="11" key="1">
    <citation type="submission" date="2006-10" db="EMBL/GenBank/DDBJ databases">
        <authorList>
            <person name="Amadeo P."/>
            <person name="Zhao Q."/>
            <person name="Wortman J."/>
            <person name="Fraser-Liggett C."/>
            <person name="Carlton J."/>
        </authorList>
    </citation>
    <scope>NUCLEOTIDE SEQUENCE</scope>
    <source>
        <strain evidence="11">G3</strain>
    </source>
</reference>
<dbReference type="GO" id="GO:0005801">
    <property type="term" value="C:cis-Golgi network"/>
    <property type="evidence" value="ECO:0007669"/>
    <property type="project" value="InterPro"/>
</dbReference>
<dbReference type="PANTHER" id="PTHR21094">
    <property type="entry name" value="GOS-28 SNARE- RELATED"/>
    <property type="match status" value="1"/>
</dbReference>
<dbReference type="InterPro" id="IPR023601">
    <property type="entry name" value="Golgi_SNAP_su1"/>
</dbReference>